<dbReference type="Proteomes" id="UP000537131">
    <property type="component" value="Unassembled WGS sequence"/>
</dbReference>
<reference evidence="2 3" key="2">
    <citation type="submission" date="2020-06" db="EMBL/GenBank/DDBJ databases">
        <title>Complete Genome Sequence of Clostridium muelleri sp. nov. P21T, an Acid-Alcohol Producing Acetogen Isolated from Old Hay.</title>
        <authorList>
            <person name="Duncan K.E."/>
            <person name="Tanner R.S."/>
        </authorList>
    </citation>
    <scope>NUCLEOTIDE SEQUENCE [LARGE SCALE GENOMIC DNA]</scope>
    <source>
        <strain evidence="2 3">P21</strain>
    </source>
</reference>
<proteinExistence type="predicted"/>
<dbReference type="AlphaFoldDB" id="A0A7Y0HPY7"/>
<feature type="domain" description="N-acetyltransferase" evidence="1">
    <location>
        <begin position="3"/>
        <end position="167"/>
    </location>
</feature>
<evidence type="ECO:0000313" key="2">
    <source>
        <dbReference type="EMBL" id="NMM63183.1"/>
    </source>
</evidence>
<name>A0A7Y0HPY7_9CLOT</name>
<dbReference type="PROSITE" id="PS51186">
    <property type="entry name" value="GNAT"/>
    <property type="match status" value="1"/>
</dbReference>
<dbReference type="PANTHER" id="PTHR43415">
    <property type="entry name" value="SPERMIDINE N(1)-ACETYLTRANSFERASE"/>
    <property type="match status" value="1"/>
</dbReference>
<evidence type="ECO:0000313" key="3">
    <source>
        <dbReference type="Proteomes" id="UP000537131"/>
    </source>
</evidence>
<accession>A0A7Y0HPY7</accession>
<dbReference type="EMBL" id="JABBNI010000019">
    <property type="protein sequence ID" value="NMM63183.1"/>
    <property type="molecule type" value="Genomic_DNA"/>
</dbReference>
<keyword evidence="2" id="KW-0808">Transferase</keyword>
<dbReference type="InterPro" id="IPR000182">
    <property type="entry name" value="GNAT_dom"/>
</dbReference>
<reference evidence="2 3" key="1">
    <citation type="submission" date="2020-04" db="EMBL/GenBank/DDBJ databases">
        <authorList>
            <person name="Doyle D.A."/>
        </authorList>
    </citation>
    <scope>NUCLEOTIDE SEQUENCE [LARGE SCALE GENOMIC DNA]</scope>
    <source>
        <strain evidence="2 3">P21</strain>
    </source>
</reference>
<protein>
    <submittedName>
        <fullName evidence="2">GNAT family N-acetyltransferase</fullName>
    </submittedName>
</protein>
<dbReference type="InterPro" id="IPR016181">
    <property type="entry name" value="Acyl_CoA_acyltransferase"/>
</dbReference>
<dbReference type="GO" id="GO:0016747">
    <property type="term" value="F:acyltransferase activity, transferring groups other than amino-acyl groups"/>
    <property type="evidence" value="ECO:0007669"/>
    <property type="project" value="InterPro"/>
</dbReference>
<dbReference type="RefSeq" id="WP_169297788.1">
    <property type="nucleotide sequence ID" value="NZ_JABBNI010000019.1"/>
</dbReference>
<gene>
    <name evidence="2" type="ORF">HBE96_10835</name>
</gene>
<organism evidence="2 3">
    <name type="scientific">Clostridium muellerianum</name>
    <dbReference type="NCBI Taxonomy" id="2716538"/>
    <lineage>
        <taxon>Bacteria</taxon>
        <taxon>Bacillati</taxon>
        <taxon>Bacillota</taxon>
        <taxon>Clostridia</taxon>
        <taxon>Eubacteriales</taxon>
        <taxon>Clostridiaceae</taxon>
        <taxon>Clostridium</taxon>
    </lineage>
</organism>
<keyword evidence="3" id="KW-1185">Reference proteome</keyword>
<dbReference type="SUPFAM" id="SSF55729">
    <property type="entry name" value="Acyl-CoA N-acyltransferases (Nat)"/>
    <property type="match status" value="1"/>
</dbReference>
<dbReference type="PANTHER" id="PTHR43415:SF3">
    <property type="entry name" value="GNAT-FAMILY ACETYLTRANSFERASE"/>
    <property type="match status" value="1"/>
</dbReference>
<sequence>MNFIVRPVELKDARDINEIRTMDGVKENILGIISERVSKSETFINNLTKYDHILVAETNENSTKKVIGVVGLNVNCNPRTKHSASMGIMVHKDYQGKGIGKSLMKKILDLSDNWLMLVRVELGVFTDNEKAINLYKSFGFKIEGTRKYAAARNGKYADEYIMARYKNI</sequence>
<comment type="caution">
    <text evidence="2">The sequence shown here is derived from an EMBL/GenBank/DDBJ whole genome shotgun (WGS) entry which is preliminary data.</text>
</comment>
<dbReference type="CDD" id="cd04301">
    <property type="entry name" value="NAT_SF"/>
    <property type="match status" value="1"/>
</dbReference>
<dbReference type="Gene3D" id="3.40.630.30">
    <property type="match status" value="1"/>
</dbReference>
<evidence type="ECO:0000259" key="1">
    <source>
        <dbReference type="PROSITE" id="PS51186"/>
    </source>
</evidence>
<dbReference type="Pfam" id="PF00583">
    <property type="entry name" value="Acetyltransf_1"/>
    <property type="match status" value="1"/>
</dbReference>